<protein>
    <submittedName>
        <fullName evidence="1">Uncharacterized protein</fullName>
    </submittedName>
</protein>
<accession>A0A6J4RBE4</accession>
<sequence length="36" mass="4163">CLWSTLGTPSQEYYLRMLLSSTRRPRARRSFTGTIG</sequence>
<name>A0A6J4RBE4_9ACTN</name>
<proteinExistence type="predicted"/>
<gene>
    <name evidence="1" type="ORF">AVDCRST_MAG58-2540</name>
</gene>
<dbReference type="AlphaFoldDB" id="A0A6J4RBE4"/>
<organism evidence="1">
    <name type="scientific">uncultured Rubrobacteraceae bacterium</name>
    <dbReference type="NCBI Taxonomy" id="349277"/>
    <lineage>
        <taxon>Bacteria</taxon>
        <taxon>Bacillati</taxon>
        <taxon>Actinomycetota</taxon>
        <taxon>Rubrobacteria</taxon>
        <taxon>Rubrobacterales</taxon>
        <taxon>Rubrobacteraceae</taxon>
        <taxon>environmental samples</taxon>
    </lineage>
</organism>
<dbReference type="EMBL" id="CADCVF010000053">
    <property type="protein sequence ID" value="CAA9460927.1"/>
    <property type="molecule type" value="Genomic_DNA"/>
</dbReference>
<evidence type="ECO:0000313" key="1">
    <source>
        <dbReference type="EMBL" id="CAA9460927.1"/>
    </source>
</evidence>
<feature type="non-terminal residue" evidence="1">
    <location>
        <position position="36"/>
    </location>
</feature>
<reference evidence="1" key="1">
    <citation type="submission" date="2020-02" db="EMBL/GenBank/DDBJ databases">
        <authorList>
            <person name="Meier V. D."/>
        </authorList>
    </citation>
    <scope>NUCLEOTIDE SEQUENCE</scope>
    <source>
        <strain evidence="1">AVDCRST_MAG58</strain>
    </source>
</reference>
<feature type="non-terminal residue" evidence="1">
    <location>
        <position position="1"/>
    </location>
</feature>